<sequence>MPVKRALKLDSFSTKKDPTTPLVMRKKNGKSYSPTTGTCLISPFSTPRSNNVQEHRNGLSNGNRKEVHGLLKSSSKQGQPQMEKNDKFLMAQPAVEDSVERFLQLRQTLISLQALEGTRELENVLGVSDNSCNLKSEVRKNKMLMEQVRKLKLLRRSHGGLPAQGCHRPVNSFEFLKSLIE</sequence>
<feature type="compositionally biased region" description="Basic and acidic residues" evidence="1">
    <location>
        <begin position="53"/>
        <end position="69"/>
    </location>
</feature>
<evidence type="ECO:0000256" key="1">
    <source>
        <dbReference type="SAM" id="MobiDB-lite"/>
    </source>
</evidence>
<feature type="compositionally biased region" description="Polar residues" evidence="1">
    <location>
        <begin position="72"/>
        <end position="81"/>
    </location>
</feature>
<organism evidence="2 3">
    <name type="scientific">Gekko japonicus</name>
    <name type="common">Schlegel's Japanese gecko</name>
    <dbReference type="NCBI Taxonomy" id="146911"/>
    <lineage>
        <taxon>Eukaryota</taxon>
        <taxon>Metazoa</taxon>
        <taxon>Chordata</taxon>
        <taxon>Craniata</taxon>
        <taxon>Vertebrata</taxon>
        <taxon>Euteleostomi</taxon>
        <taxon>Lepidosauria</taxon>
        <taxon>Squamata</taxon>
        <taxon>Bifurcata</taxon>
        <taxon>Gekkota</taxon>
        <taxon>Gekkonidae</taxon>
        <taxon>Gekkoninae</taxon>
        <taxon>Gekko</taxon>
    </lineage>
</organism>
<feature type="region of interest" description="Disordered" evidence="1">
    <location>
        <begin position="1"/>
        <end position="81"/>
    </location>
</feature>
<proteinExistence type="predicted"/>
<dbReference type="PANTHER" id="PTHR15581">
    <property type="entry name" value="CENTROMERE PROTEIN R"/>
    <property type="match status" value="1"/>
</dbReference>
<dbReference type="InterPro" id="IPR009601">
    <property type="entry name" value="CENP-R"/>
</dbReference>
<keyword evidence="2" id="KW-1185">Reference proteome</keyword>
<accession>A0ABM1KD76</accession>
<dbReference type="Proteomes" id="UP000694871">
    <property type="component" value="Unplaced"/>
</dbReference>
<name>A0ABM1KD76_GEKJA</name>
<gene>
    <name evidence="3" type="primary">ITGB3BP</name>
</gene>
<dbReference type="Pfam" id="PF06729">
    <property type="entry name" value="CENP-R"/>
    <property type="match status" value="1"/>
</dbReference>
<dbReference type="PIRSF" id="PIRSF011860">
    <property type="entry name" value="NRIF3_coact_rcpt"/>
    <property type="match status" value="1"/>
</dbReference>
<protein>
    <submittedName>
        <fullName evidence="3">Centromere protein R</fullName>
    </submittedName>
</protein>
<evidence type="ECO:0000313" key="2">
    <source>
        <dbReference type="Proteomes" id="UP000694871"/>
    </source>
</evidence>
<reference evidence="3" key="1">
    <citation type="submission" date="2025-08" db="UniProtKB">
        <authorList>
            <consortium name="RefSeq"/>
        </authorList>
    </citation>
    <scope>IDENTIFICATION</scope>
</reference>
<dbReference type="GeneID" id="107114627"/>
<feature type="compositionally biased region" description="Polar residues" evidence="1">
    <location>
        <begin position="30"/>
        <end position="52"/>
    </location>
</feature>
<evidence type="ECO:0000313" key="3">
    <source>
        <dbReference type="RefSeq" id="XP_015271663.1"/>
    </source>
</evidence>
<dbReference type="PANTHER" id="PTHR15581:SF0">
    <property type="entry name" value="CENTROMERE PROTEIN R"/>
    <property type="match status" value="1"/>
</dbReference>
<dbReference type="RefSeq" id="XP_015271663.1">
    <property type="nucleotide sequence ID" value="XM_015416177.1"/>
</dbReference>